<keyword evidence="6" id="KW-1185">Reference proteome</keyword>
<dbReference type="EMBL" id="JWZX01001802">
    <property type="protein sequence ID" value="KOO32318.1"/>
    <property type="molecule type" value="Genomic_DNA"/>
</dbReference>
<organism evidence="4 6">
    <name type="scientific">Chrysochromulina tobinii</name>
    <dbReference type="NCBI Taxonomy" id="1460289"/>
    <lineage>
        <taxon>Eukaryota</taxon>
        <taxon>Haptista</taxon>
        <taxon>Haptophyta</taxon>
        <taxon>Prymnesiophyceae</taxon>
        <taxon>Prymnesiales</taxon>
        <taxon>Chrysochromulinaceae</taxon>
        <taxon>Chrysochromulina</taxon>
    </lineage>
</organism>
<sequence>MELEHAIGFSGNVASGSVHVHPSGDYIVYALGGNVVVASLRDAHQQHFLRGHDDHVSCVSLSKSGRYIVSGQHGENSDVLIWDFDSRQIMYRLQEHDLGIKLVMISDDERFLLTVGADKKMVAWDMQTGMIVARQTGIKDTACACWGGRRLDTKRRPTTDYQLATGGVANLTYWTLNPMEGSFTREDCTLGNQVRNFTAIAFSFDEDYFFAGSSSSDFTAVHVKHKVLHSTTGCGSGGVLSIVAMRTANSGDRVIVGCGDGSISVFEGQRNGAQTCRTYQRGSAEACTITLDGGVTALVLRAADDRSGEIKLLAGTSHARVYAVQLSMADFRAISAPPAECRMLTEGHYDAVTCVAYPPDSSEYFATASADGTVRMWDVNTYEVTCMGSCQTRITGKPTCLTFTGDVIFTGWEDGKIRAHEAENGQELWAIDHCHVDGVTSLTSSRNKKFLVSGGEHGEVRVWEIRTREMIVNLKQHTSAVTSLCLFADDSHVVSGSRDRTIYLWDLQTESRKASLTQRMGGISAVILLPDHVQLATVGQEKSLTFWDLREPEPLKSMPCGTEFLAIAQYSPPLPSNADPSADACASTIVATGGVDGVVRLWSFVKAGVIAEGRGHSGAIRSLKFAPDGRQLVSAGDDGAVLVWNVFLDEEGDLGGAPEGR</sequence>
<feature type="repeat" description="WD" evidence="3">
    <location>
        <begin position="432"/>
        <end position="473"/>
    </location>
</feature>
<dbReference type="Gene3D" id="2.130.10.10">
    <property type="entry name" value="YVTN repeat-like/Quinoprotein amine dehydrogenase"/>
    <property type="match status" value="3"/>
</dbReference>
<feature type="repeat" description="WD" evidence="3">
    <location>
        <begin position="613"/>
        <end position="646"/>
    </location>
</feature>
<dbReference type="SMART" id="SM00320">
    <property type="entry name" value="WD40"/>
    <property type="match status" value="10"/>
</dbReference>
<dbReference type="CDD" id="cd00200">
    <property type="entry name" value="WD40"/>
    <property type="match status" value="1"/>
</dbReference>
<dbReference type="OrthoDB" id="10264376at2759"/>
<dbReference type="InterPro" id="IPR036322">
    <property type="entry name" value="WD40_repeat_dom_sf"/>
</dbReference>
<dbReference type="Pfam" id="PF00400">
    <property type="entry name" value="WD40"/>
    <property type="match status" value="5"/>
</dbReference>
<evidence type="ECO:0000256" key="3">
    <source>
        <dbReference type="PROSITE-ProRule" id="PRU00221"/>
    </source>
</evidence>
<feature type="repeat" description="WD" evidence="3">
    <location>
        <begin position="474"/>
        <end position="515"/>
    </location>
</feature>
<dbReference type="PANTHER" id="PTHR13720:SF39">
    <property type="entry name" value="F-BOX DOMAIN-CONTAINING PROTEIN"/>
    <property type="match status" value="1"/>
</dbReference>
<dbReference type="InterPro" id="IPR001680">
    <property type="entry name" value="WD40_rpt"/>
</dbReference>
<dbReference type="InterPro" id="IPR020472">
    <property type="entry name" value="WD40_PAC1"/>
</dbReference>
<dbReference type="SUPFAM" id="SSF50978">
    <property type="entry name" value="WD40 repeat-like"/>
    <property type="match status" value="2"/>
</dbReference>
<dbReference type="Proteomes" id="UP000037460">
    <property type="component" value="Unassembled WGS sequence"/>
</dbReference>
<feature type="repeat" description="WD" evidence="3">
    <location>
        <begin position="345"/>
        <end position="387"/>
    </location>
</feature>
<gene>
    <name evidence="4" type="ORF">Ctob_004778</name>
    <name evidence="5" type="ORF">Ctob_010878</name>
</gene>
<evidence type="ECO:0000256" key="2">
    <source>
        <dbReference type="ARBA" id="ARBA00022737"/>
    </source>
</evidence>
<dbReference type="PROSITE" id="PS50082">
    <property type="entry name" value="WD_REPEATS_2"/>
    <property type="match status" value="6"/>
</dbReference>
<keyword evidence="4" id="KW-0966">Cell projection</keyword>
<dbReference type="EMBL" id="JWZX01003144">
    <property type="protein sequence ID" value="KOO23928.1"/>
    <property type="molecule type" value="Genomic_DNA"/>
</dbReference>
<dbReference type="InterPro" id="IPR015943">
    <property type="entry name" value="WD40/YVTN_repeat-like_dom_sf"/>
</dbReference>
<comment type="caution">
    <text evidence="4">The sequence shown here is derived from an EMBL/GenBank/DDBJ whole genome shotgun (WGS) entry which is preliminary data.</text>
</comment>
<dbReference type="PROSITE" id="PS50294">
    <property type="entry name" value="WD_REPEATS_REGION"/>
    <property type="match status" value="4"/>
</dbReference>
<dbReference type="PRINTS" id="PR00320">
    <property type="entry name" value="GPROTEINBRPT"/>
</dbReference>
<dbReference type="InterPro" id="IPR018391">
    <property type="entry name" value="PQQ_b-propeller_rpt"/>
</dbReference>
<accession>A0A0M0JCI4</accession>
<keyword evidence="2" id="KW-0677">Repeat</keyword>
<feature type="repeat" description="WD" evidence="3">
    <location>
        <begin position="516"/>
        <end position="557"/>
    </location>
</feature>
<reference evidence="4" key="1">
    <citation type="submission" date="2014-12" db="EMBL/GenBank/DDBJ databases">
        <title>Draft genome of the oleaginous, mixotrophic haptophyte, Chrysochromulina tobin.</title>
        <authorList>
            <person name="Hovde B.T."/>
            <person name="Starkenburg S.R."/>
            <person name="Cattolico R.A."/>
        </authorList>
    </citation>
    <scope>NUCLEOTIDE SEQUENCE</scope>
    <source>
        <strain evidence="4">CCMP291</strain>
    </source>
</reference>
<dbReference type="AlphaFoldDB" id="A0A0M0JCI4"/>
<dbReference type="GO" id="GO:0005929">
    <property type="term" value="C:cilium"/>
    <property type="evidence" value="ECO:0007669"/>
    <property type="project" value="UniProtKB-ARBA"/>
</dbReference>
<evidence type="ECO:0000313" key="6">
    <source>
        <dbReference type="Proteomes" id="UP000037460"/>
    </source>
</evidence>
<keyword evidence="1 3" id="KW-0853">WD repeat</keyword>
<feature type="repeat" description="WD" evidence="3">
    <location>
        <begin position="93"/>
        <end position="134"/>
    </location>
</feature>
<evidence type="ECO:0000313" key="4">
    <source>
        <dbReference type="EMBL" id="KOO23928.1"/>
    </source>
</evidence>
<evidence type="ECO:0000313" key="5">
    <source>
        <dbReference type="EMBL" id="KOO32318.1"/>
    </source>
</evidence>
<dbReference type="InterPro" id="IPR050630">
    <property type="entry name" value="WD_repeat_EMAP"/>
</dbReference>
<keyword evidence="4" id="KW-0282">Flagellum</keyword>
<dbReference type="InterPro" id="IPR019775">
    <property type="entry name" value="WD40_repeat_CS"/>
</dbReference>
<evidence type="ECO:0000256" key="1">
    <source>
        <dbReference type="ARBA" id="ARBA00022574"/>
    </source>
</evidence>
<dbReference type="PROSITE" id="PS00678">
    <property type="entry name" value="WD_REPEATS_1"/>
    <property type="match status" value="3"/>
</dbReference>
<proteinExistence type="predicted"/>
<dbReference type="SMART" id="SM00564">
    <property type="entry name" value="PQQ"/>
    <property type="match status" value="2"/>
</dbReference>
<name>A0A0M0JCI4_9EUKA</name>
<protein>
    <submittedName>
        <fullName evidence="4">Flagella-associated protein fap196-like protein</fullName>
    </submittedName>
</protein>
<dbReference type="PANTHER" id="PTHR13720">
    <property type="entry name" value="WD-40 REPEAT PROTEIN"/>
    <property type="match status" value="1"/>
</dbReference>
<reference evidence="6" key="2">
    <citation type="journal article" date="2015" name="PLoS Genet.">
        <title>Genome Sequence and Transcriptome Analyses of Chrysochromulina tobin: Metabolic Tools for Enhanced Algal Fitness in the Prominent Order Prymnesiales (Haptophyceae).</title>
        <authorList>
            <person name="Hovde B.T."/>
            <person name="Deodato C.R."/>
            <person name="Hunsperger H.M."/>
            <person name="Ryken S.A."/>
            <person name="Yost W."/>
            <person name="Jha R.K."/>
            <person name="Patterson J."/>
            <person name="Monnat R.J. Jr."/>
            <person name="Barlow S.B."/>
            <person name="Starkenburg S.R."/>
            <person name="Cattolico R.A."/>
        </authorList>
    </citation>
    <scope>NUCLEOTIDE SEQUENCE</scope>
    <source>
        <strain evidence="6">CCMP291</strain>
    </source>
</reference>
<keyword evidence="4" id="KW-0969">Cilium</keyword>